<feature type="compositionally biased region" description="Basic and acidic residues" evidence="1">
    <location>
        <begin position="90"/>
        <end position="100"/>
    </location>
</feature>
<evidence type="ECO:0000313" key="3">
    <source>
        <dbReference type="Proteomes" id="UP000035740"/>
    </source>
</evidence>
<accession>A0A0J7YN47</accession>
<proteinExistence type="predicted"/>
<protein>
    <submittedName>
        <fullName evidence="2">Uncharacterized protein</fullName>
    </submittedName>
</protein>
<sequence length="189" mass="21296">TAPVLKSKLKKKRPVISESDNDENNTSNNDCEAKSKRPSVRRKFAKKRPLVSENDQDDRKSNRGKPKGLASQRLDSQRKRFVFSDESDSDDKMQCEDHQLDNGMAAKSKRPAISDSSDEDAKGGDWKESASWQSLDEGISKPRKHEPKKKRKPVPKTVEPDASGSDSDDSNLDKVILKKHCSAGRRQKY</sequence>
<feature type="region of interest" description="Disordered" evidence="1">
    <location>
        <begin position="1"/>
        <end position="189"/>
    </location>
</feature>
<reference evidence="2 3" key="1">
    <citation type="journal article" date="2014" name="Nature">
        <title>The genome of the recently domesticated crop plant sugar beet (Beta vulgaris).</title>
        <authorList>
            <person name="Dohm J.C."/>
            <person name="Minoche A.E."/>
            <person name="Holtgrawe D."/>
            <person name="Capella-Gutierrez S."/>
            <person name="Zakrzewski F."/>
            <person name="Tafer H."/>
            <person name="Rupp O."/>
            <person name="Sorensen T.R."/>
            <person name="Stracke R."/>
            <person name="Reinhardt R."/>
            <person name="Goesmann A."/>
            <person name="Kraft T."/>
            <person name="Schulz B."/>
            <person name="Stadler P.F."/>
            <person name="Schmidt T."/>
            <person name="Gabaldon T."/>
            <person name="Lehrach H."/>
            <person name="Weisshaar B."/>
            <person name="Himmelbauer H."/>
        </authorList>
    </citation>
    <scope>NUCLEOTIDE SEQUENCE [LARGE SCALE GENOMIC DNA]</scope>
    <source>
        <tissue evidence="2">Taproot</tissue>
    </source>
</reference>
<keyword evidence="3" id="KW-1185">Reference proteome</keyword>
<dbReference type="AlphaFoldDB" id="A0A0J7YN47"/>
<evidence type="ECO:0000313" key="2">
    <source>
        <dbReference type="EMBL" id="KMS65009.1"/>
    </source>
</evidence>
<dbReference type="Proteomes" id="UP000035740">
    <property type="component" value="Unassembled WGS sequence"/>
</dbReference>
<feature type="compositionally biased region" description="Basic residues" evidence="1">
    <location>
        <begin position="36"/>
        <end position="49"/>
    </location>
</feature>
<gene>
    <name evidence="2" type="ORF">BVRB_040380</name>
</gene>
<feature type="non-terminal residue" evidence="2">
    <location>
        <position position="189"/>
    </location>
</feature>
<feature type="compositionally biased region" description="Basic residues" evidence="1">
    <location>
        <begin position="177"/>
        <end position="189"/>
    </location>
</feature>
<evidence type="ECO:0000256" key="1">
    <source>
        <dbReference type="SAM" id="MobiDB-lite"/>
    </source>
</evidence>
<feature type="compositionally biased region" description="Basic residues" evidence="1">
    <location>
        <begin position="141"/>
        <end position="154"/>
    </location>
</feature>
<feature type="non-terminal residue" evidence="2">
    <location>
        <position position="1"/>
    </location>
</feature>
<dbReference type="Gramene" id="KMS65009">
    <property type="protein sequence ID" value="KMS65009"/>
    <property type="gene ID" value="BVRB_040380"/>
</dbReference>
<name>A0A0J7YN47_BETVV</name>
<feature type="compositionally biased region" description="Basic and acidic residues" evidence="1">
    <location>
        <begin position="119"/>
        <end position="128"/>
    </location>
</feature>
<dbReference type="EMBL" id="KQ116558">
    <property type="protein sequence ID" value="KMS65009.1"/>
    <property type="molecule type" value="Genomic_DNA"/>
</dbReference>
<organism evidence="2 3">
    <name type="scientific">Beta vulgaris subsp. vulgaris</name>
    <name type="common">Beet</name>
    <dbReference type="NCBI Taxonomy" id="3555"/>
    <lineage>
        <taxon>Eukaryota</taxon>
        <taxon>Viridiplantae</taxon>
        <taxon>Streptophyta</taxon>
        <taxon>Embryophyta</taxon>
        <taxon>Tracheophyta</taxon>
        <taxon>Spermatophyta</taxon>
        <taxon>Magnoliopsida</taxon>
        <taxon>eudicotyledons</taxon>
        <taxon>Gunneridae</taxon>
        <taxon>Pentapetalae</taxon>
        <taxon>Caryophyllales</taxon>
        <taxon>Chenopodiaceae</taxon>
        <taxon>Betoideae</taxon>
        <taxon>Beta</taxon>
    </lineage>
</organism>